<name>A0A6G1EEF4_9ORYZ</name>
<gene>
    <name evidence="5" type="ORF">E2562_002044</name>
</gene>
<feature type="region of interest" description="Disordered" evidence="4">
    <location>
        <begin position="1"/>
        <end position="34"/>
    </location>
</feature>
<keyword evidence="6" id="KW-1185">Reference proteome</keyword>
<evidence type="ECO:0000256" key="1">
    <source>
        <dbReference type="ARBA" id="ARBA00023015"/>
    </source>
</evidence>
<dbReference type="PANTHER" id="PTHR31636">
    <property type="entry name" value="OSJNBA0084A10.13 PROTEIN-RELATED"/>
    <property type="match status" value="1"/>
</dbReference>
<feature type="region of interest" description="Leucine repeat II (LRII)" evidence="3">
    <location>
        <begin position="245"/>
        <end position="277"/>
    </location>
</feature>
<accession>A0A6G1EEF4</accession>
<dbReference type="OrthoDB" id="636435at2759"/>
<protein>
    <submittedName>
        <fullName evidence="5">Uncharacterized protein</fullName>
    </submittedName>
</protein>
<comment type="caution">
    <text evidence="5">The sequence shown here is derived from an EMBL/GenBank/DDBJ whole genome shotgun (WGS) entry which is preliminary data.</text>
</comment>
<dbReference type="AlphaFoldDB" id="A0A6G1EEF4"/>
<comment type="similarity">
    <text evidence="3">Belongs to the GRAS family.</text>
</comment>
<dbReference type="EMBL" id="SPHZ02000003">
    <property type="protein sequence ID" value="KAF0922792.1"/>
    <property type="molecule type" value="Genomic_DNA"/>
</dbReference>
<evidence type="ECO:0000313" key="6">
    <source>
        <dbReference type="Proteomes" id="UP000479710"/>
    </source>
</evidence>
<evidence type="ECO:0000256" key="4">
    <source>
        <dbReference type="SAM" id="MobiDB-lite"/>
    </source>
</evidence>
<reference evidence="5 6" key="1">
    <citation type="submission" date="2019-11" db="EMBL/GenBank/DDBJ databases">
        <title>Whole genome sequence of Oryza granulata.</title>
        <authorList>
            <person name="Li W."/>
        </authorList>
    </citation>
    <scope>NUCLEOTIDE SEQUENCE [LARGE SCALE GENOMIC DNA]</scope>
    <source>
        <strain evidence="6">cv. Menghai</strain>
        <tissue evidence="5">Leaf</tissue>
    </source>
</reference>
<feature type="short sequence motif" description="VHIID" evidence="3">
    <location>
        <begin position="200"/>
        <end position="204"/>
    </location>
</feature>
<keyword evidence="1" id="KW-0805">Transcription regulation</keyword>
<organism evidence="5 6">
    <name type="scientific">Oryza meyeriana var. granulata</name>
    <dbReference type="NCBI Taxonomy" id="110450"/>
    <lineage>
        <taxon>Eukaryota</taxon>
        <taxon>Viridiplantae</taxon>
        <taxon>Streptophyta</taxon>
        <taxon>Embryophyta</taxon>
        <taxon>Tracheophyta</taxon>
        <taxon>Spermatophyta</taxon>
        <taxon>Magnoliopsida</taxon>
        <taxon>Liliopsida</taxon>
        <taxon>Poales</taxon>
        <taxon>Poaceae</taxon>
        <taxon>BOP clade</taxon>
        <taxon>Oryzoideae</taxon>
        <taxon>Oryzeae</taxon>
        <taxon>Oryzinae</taxon>
        <taxon>Oryza</taxon>
        <taxon>Oryza meyeriana</taxon>
    </lineage>
</organism>
<keyword evidence="2" id="KW-0804">Transcription</keyword>
<evidence type="ECO:0000313" key="5">
    <source>
        <dbReference type="EMBL" id="KAF0922792.1"/>
    </source>
</evidence>
<dbReference type="Pfam" id="PF03514">
    <property type="entry name" value="GRAS"/>
    <property type="match status" value="1"/>
</dbReference>
<sequence length="467" mass="50100">MVERAAVDLPPSSGRDKGKASRNKRNRPELGSSSAAVEAAAAAAMPWTGNQPNPYALLLGGSPVAAVPLAAVPPAPVEYPADERERDILLVRLLQSTADAIACGMFHLINRGLGWVADLASPDGRSLQRLASAFAEAFALAFVLPCDGVCRVLQLPQAAPPGGVAAARQRFRAMCPFVRLAGAAANLSVVEAMENEGRVVHVVDLGGADTNQWVELVRLFAARSGGPPRMLRLTVVNEAEDFLSATAMYLNAEAQRLDVTFQFHPVQSSIDALTGVGPLGVIAGQALAVVATLQIHRLLAYEITTPFYPIDGNGKRPAAAEQSTQHTITTRADALLRTIRGLSPKLMILTEQEADLNVAELQPRVWSALNYYAALFDAVEESAPLVSPLDRACVERWLLGEEIRDIVTCKGTARWERHEKLERWAARMVAAGFAPADQLNQGKSIPVSLSCIASHMEIHSDGCQNFE</sequence>
<dbReference type="Proteomes" id="UP000479710">
    <property type="component" value="Unassembled WGS sequence"/>
</dbReference>
<dbReference type="PROSITE" id="PS50985">
    <property type="entry name" value="GRAS"/>
    <property type="match status" value="1"/>
</dbReference>
<evidence type="ECO:0000256" key="2">
    <source>
        <dbReference type="ARBA" id="ARBA00023163"/>
    </source>
</evidence>
<feature type="region of interest" description="SAW" evidence="3">
    <location>
        <begin position="408"/>
        <end position="467"/>
    </location>
</feature>
<evidence type="ECO:0000256" key="3">
    <source>
        <dbReference type="PROSITE-ProRule" id="PRU01191"/>
    </source>
</evidence>
<proteinExistence type="inferred from homology"/>
<dbReference type="InterPro" id="IPR005202">
    <property type="entry name" value="TF_GRAS"/>
</dbReference>
<comment type="caution">
    <text evidence="3">Lacks conserved residue(s) required for the propagation of feature annotation.</text>
</comment>